<dbReference type="Gene3D" id="1.25.40.20">
    <property type="entry name" value="Ankyrin repeat-containing domain"/>
    <property type="match status" value="1"/>
</dbReference>
<dbReference type="EMBL" id="JAGMUU010000014">
    <property type="protein sequence ID" value="KAH7139725.1"/>
    <property type="molecule type" value="Genomic_DNA"/>
</dbReference>
<protein>
    <recommendedName>
        <fullName evidence="3">Fungal N-terminal domain-containing protein</fullName>
    </recommendedName>
</protein>
<reference evidence="1" key="1">
    <citation type="journal article" date="2021" name="Nat. Commun.">
        <title>Genetic determinants of endophytism in the Arabidopsis root mycobiome.</title>
        <authorList>
            <person name="Mesny F."/>
            <person name="Miyauchi S."/>
            <person name="Thiergart T."/>
            <person name="Pickel B."/>
            <person name="Atanasova L."/>
            <person name="Karlsson M."/>
            <person name="Huettel B."/>
            <person name="Barry K.W."/>
            <person name="Haridas S."/>
            <person name="Chen C."/>
            <person name="Bauer D."/>
            <person name="Andreopoulos W."/>
            <person name="Pangilinan J."/>
            <person name="LaButti K."/>
            <person name="Riley R."/>
            <person name="Lipzen A."/>
            <person name="Clum A."/>
            <person name="Drula E."/>
            <person name="Henrissat B."/>
            <person name="Kohler A."/>
            <person name="Grigoriev I.V."/>
            <person name="Martin F.M."/>
            <person name="Hacquard S."/>
        </authorList>
    </citation>
    <scope>NUCLEOTIDE SEQUENCE</scope>
    <source>
        <strain evidence="1">MPI-CAGE-AT-0021</strain>
    </source>
</reference>
<dbReference type="AlphaFoldDB" id="A0A9P9EKA2"/>
<organism evidence="1 2">
    <name type="scientific">Dactylonectria estremocensis</name>
    <dbReference type="NCBI Taxonomy" id="1079267"/>
    <lineage>
        <taxon>Eukaryota</taxon>
        <taxon>Fungi</taxon>
        <taxon>Dikarya</taxon>
        <taxon>Ascomycota</taxon>
        <taxon>Pezizomycotina</taxon>
        <taxon>Sordariomycetes</taxon>
        <taxon>Hypocreomycetidae</taxon>
        <taxon>Hypocreales</taxon>
        <taxon>Nectriaceae</taxon>
        <taxon>Dactylonectria</taxon>
    </lineage>
</organism>
<dbReference type="InterPro" id="IPR036770">
    <property type="entry name" value="Ankyrin_rpt-contain_sf"/>
</dbReference>
<dbReference type="Proteomes" id="UP000717696">
    <property type="component" value="Unassembled WGS sequence"/>
</dbReference>
<evidence type="ECO:0008006" key="3">
    <source>
        <dbReference type="Google" id="ProtNLM"/>
    </source>
</evidence>
<name>A0A9P9EKA2_9HYPO</name>
<evidence type="ECO:0000313" key="2">
    <source>
        <dbReference type="Proteomes" id="UP000717696"/>
    </source>
</evidence>
<sequence length="1065" mass="118909">MADPLSIAGSAVGIISLGIQVFQGLYDYIGSVQSRDKDLATASEHIKNLIGIFQALNDLVAKFQQLPNPNSKAIHSLQKCVQDSKQGIEELRVLLESLQNAPANNMKAKLKNAGKLLAFGVRREDLLRMQDKVLALTTTSDFALQVINSDLGISHTKEIAKLGLLVDSRFSSTNQILHALGQKTDGYGMQLQITTNTVQTGSDSILAAVSLAKRDIIGSTDIITAQMQALQSLVISQHQQTQDQLATLETSQRYLSENGRQLLQKPAAFRNVCDAVGYSHLEPARKSQIRRQDLSSSPCSCDIRRSKTATRVKRHYLWRHLSVYNQQRESSKHRPGCRFSRPQQSQDIGVQFRLTLCPALSFLMEMSLMCTTGAGGYSISPQLRCRQGRKPGNPASMTILRLVRSLRDLDKVNDMRFWESRTAQTEQGLLKLFQDNEASPYDRGFSGGSLLHDIFSLLTLNVRIEPDMESHILPCLLRIVKTLVGVGVLCDDINTTGSDCLEHLTALHLTHCGGLSTRRMARAVGAYIAQIYDTVPHFNPAACDAFGWVAILIENTDLVNELDLPPLMTAIALRLETTVKSILSGSRQAIFERYYGMTVLHLASSWPTGLSLLLSAGAIELLDETTEQFNYGDVRGARALDLAIFFNCEESCHILLSHGAHWDHFPHSISQITHHPSCVRCLAEHLADRRKKLRDIALSALSPRTLAQLGVDSRSSPDGRASLITKELLEAGVYVPSALTVSDKYKGVYIDGNLDIEHFRIFYDAGFREISTHHIQSVLKLASAKFGSIFETGPGDLDQWTLSNETMLWLEHTFRPDQPVSDFDGAFEPKINTSVTTWHYLALKSANNIGPTGPAMGLQAPFCRFFDKIFASLCRDSCSCLCSSGGCLPFTIWLKQPSLWSLSAPFGHQIQATNDWSMWTQVSTELLTFLTFEALGMTHTCFYSTYVGFKNEDTLHKMILERGDNGSEIMEEEQELGLRLGQLVREFCSQLQNTHQPLDEFVYGYWSERMAEECVPSLEETEQLRQLGIKVDDYETPHSLRKLLGVDFDFEDYVEHEYGHRQRGN</sequence>
<dbReference type="SUPFAM" id="SSF48403">
    <property type="entry name" value="Ankyrin repeat"/>
    <property type="match status" value="1"/>
</dbReference>
<proteinExistence type="predicted"/>
<evidence type="ECO:0000313" key="1">
    <source>
        <dbReference type="EMBL" id="KAH7139725.1"/>
    </source>
</evidence>
<gene>
    <name evidence="1" type="ORF">B0J13DRAFT_67406</name>
</gene>
<dbReference type="OrthoDB" id="1577640at2759"/>
<keyword evidence="2" id="KW-1185">Reference proteome</keyword>
<comment type="caution">
    <text evidence="1">The sequence shown here is derived from an EMBL/GenBank/DDBJ whole genome shotgun (WGS) entry which is preliminary data.</text>
</comment>
<accession>A0A9P9EKA2</accession>